<proteinExistence type="inferred from homology"/>
<evidence type="ECO:0000259" key="6">
    <source>
        <dbReference type="Pfam" id="PF13946"/>
    </source>
</evidence>
<dbReference type="InterPro" id="IPR025282">
    <property type="entry name" value="DUF4214"/>
</dbReference>
<organism evidence="7 8">
    <name type="scientific">Azomonas macrocytogenes</name>
    <name type="common">Azotobacter macrocytogenes</name>
    <dbReference type="NCBI Taxonomy" id="69962"/>
    <lineage>
        <taxon>Bacteria</taxon>
        <taxon>Pseudomonadati</taxon>
        <taxon>Pseudomonadota</taxon>
        <taxon>Gammaproteobacteria</taxon>
        <taxon>Pseudomonadales</taxon>
        <taxon>Pseudomonadaceae</taxon>
        <taxon>Azomonas</taxon>
    </lineage>
</organism>
<feature type="chain" id="PRO_5032792030" description="Cellulase" evidence="4">
    <location>
        <begin position="30"/>
        <end position="469"/>
    </location>
</feature>
<dbReference type="InterPro" id="IPR038255">
    <property type="entry name" value="PBS_linker_sf"/>
</dbReference>
<keyword evidence="1 3" id="KW-0378">Hydrolase</keyword>
<evidence type="ECO:0000313" key="7">
    <source>
        <dbReference type="EMBL" id="MBB3104926.1"/>
    </source>
</evidence>
<dbReference type="SUPFAM" id="SSF51445">
    <property type="entry name" value="(Trans)glycosidases"/>
    <property type="match status" value="1"/>
</dbReference>
<dbReference type="InterPro" id="IPR001547">
    <property type="entry name" value="Glyco_hydro_5"/>
</dbReference>
<keyword evidence="2 3" id="KW-0326">Glycosidase</keyword>
<gene>
    <name evidence="7" type="ORF">FHR87_003354</name>
</gene>
<dbReference type="Gene3D" id="3.20.20.80">
    <property type="entry name" value="Glycosidases"/>
    <property type="match status" value="1"/>
</dbReference>
<dbReference type="GO" id="GO:0004553">
    <property type="term" value="F:hydrolase activity, hydrolyzing O-glycosyl compounds"/>
    <property type="evidence" value="ECO:0007669"/>
    <property type="project" value="InterPro"/>
</dbReference>
<dbReference type="PANTHER" id="PTHR34142">
    <property type="entry name" value="ENDO-BETA-1,4-GLUCANASE A"/>
    <property type="match status" value="1"/>
</dbReference>
<dbReference type="PANTHER" id="PTHR34142:SF1">
    <property type="entry name" value="GLYCOSIDE HYDROLASE FAMILY 5 DOMAIN-CONTAINING PROTEIN"/>
    <property type="match status" value="1"/>
</dbReference>
<dbReference type="Gene3D" id="1.10.3130.20">
    <property type="entry name" value="Phycobilisome linker domain"/>
    <property type="match status" value="1"/>
</dbReference>
<evidence type="ECO:0000256" key="2">
    <source>
        <dbReference type="ARBA" id="ARBA00023295"/>
    </source>
</evidence>
<name>A0A839T8Z3_AZOMA</name>
<accession>A0A839T8Z3</accession>
<keyword evidence="8" id="KW-1185">Reference proteome</keyword>
<evidence type="ECO:0000313" key="8">
    <source>
        <dbReference type="Proteomes" id="UP000549250"/>
    </source>
</evidence>
<evidence type="ECO:0008006" key="9">
    <source>
        <dbReference type="Google" id="ProtNLM"/>
    </source>
</evidence>
<keyword evidence="4" id="KW-0732">Signal</keyword>
<dbReference type="Pfam" id="PF13946">
    <property type="entry name" value="DUF4214"/>
    <property type="match status" value="1"/>
</dbReference>
<dbReference type="Proteomes" id="UP000549250">
    <property type="component" value="Unassembled WGS sequence"/>
</dbReference>
<evidence type="ECO:0000259" key="5">
    <source>
        <dbReference type="Pfam" id="PF00150"/>
    </source>
</evidence>
<evidence type="ECO:0000256" key="3">
    <source>
        <dbReference type="RuleBase" id="RU361153"/>
    </source>
</evidence>
<dbReference type="EMBL" id="JACHXI010000021">
    <property type="protein sequence ID" value="MBB3104926.1"/>
    <property type="molecule type" value="Genomic_DNA"/>
</dbReference>
<dbReference type="Pfam" id="PF00150">
    <property type="entry name" value="Cellulase"/>
    <property type="match status" value="1"/>
</dbReference>
<feature type="signal peptide" evidence="4">
    <location>
        <begin position="1"/>
        <end position="29"/>
    </location>
</feature>
<dbReference type="AlphaFoldDB" id="A0A839T8Z3"/>
<evidence type="ECO:0000256" key="4">
    <source>
        <dbReference type="SAM" id="SignalP"/>
    </source>
</evidence>
<evidence type="ECO:0000256" key="1">
    <source>
        <dbReference type="ARBA" id="ARBA00022801"/>
    </source>
</evidence>
<protein>
    <recommendedName>
        <fullName evidence="9">Cellulase</fullName>
    </recommendedName>
</protein>
<comment type="caution">
    <text evidence="7">The sequence shown here is derived from an EMBL/GenBank/DDBJ whole genome shotgun (WGS) entry which is preliminary data.</text>
</comment>
<sequence length="469" mass="52757">MHTHAFAGIRKLFFISVALAAAFSSYSIAANPINMIGVNLSGASFSDTVYPGVYGTHYIYPAESYYQKYADMGIKLIRLPFLWERIQPALNTELQSAELARLLQSLDYAQKYGMQVILDLHNHYRYYNKQIASSDVPISAFANFWQRLAQKVVNHPAVYGYDLMNEPFNTNGYWPQAALAAAQAVRTVDNSRWIFVAGDYWSSAYHWTLFNNQLVADPWMRDPNNNLVYEAHLYLDKDFSGNYTDRAETFDPMLGVNRAKPFVDWLKQNNLRGYLGEHGVPDFSPSAVVAMDNLLNYLAQNCIPMTYWAAGPWWINHPLSLDVNSGAARPQLPILRKYVGNTSCSIIGPSVIDDTSTGQVYRLYQAAFDRAPDSTGLSYWVNKINTGASLSTVAQGFIDSNEFQQRYGIAINNQSFISTLYMNVLNRQPDPTGLAFWQNRMAQGMSEAEVLIGFSESGENKANVAKNTL</sequence>
<feature type="domain" description="Glycoside hydrolase family 5" evidence="5">
    <location>
        <begin position="37"/>
        <end position="311"/>
    </location>
</feature>
<dbReference type="InterPro" id="IPR017853">
    <property type="entry name" value="GH"/>
</dbReference>
<reference evidence="7 8" key="1">
    <citation type="submission" date="2020-08" db="EMBL/GenBank/DDBJ databases">
        <title>Genomic Encyclopedia of Type Strains, Phase III (KMG-III): the genomes of soil and plant-associated and newly described type strains.</title>
        <authorList>
            <person name="Whitman W."/>
        </authorList>
    </citation>
    <scope>NUCLEOTIDE SEQUENCE [LARGE SCALE GENOMIC DNA]</scope>
    <source>
        <strain evidence="7 8">CECT 4462</strain>
    </source>
</reference>
<feature type="domain" description="DUF4214" evidence="6">
    <location>
        <begin position="394"/>
        <end position="463"/>
    </location>
</feature>
<dbReference type="GO" id="GO:0009251">
    <property type="term" value="P:glucan catabolic process"/>
    <property type="evidence" value="ECO:0007669"/>
    <property type="project" value="TreeGrafter"/>
</dbReference>
<comment type="similarity">
    <text evidence="3">Belongs to the glycosyl hydrolase 5 (cellulase A) family.</text>
</comment>